<proteinExistence type="predicted"/>
<comment type="caution">
    <text evidence="1">The sequence shown here is derived from an EMBL/GenBank/DDBJ whole genome shotgun (WGS) entry which is preliminary data.</text>
</comment>
<dbReference type="Proteomes" id="UP000264036">
    <property type="component" value="Unassembled WGS sequence"/>
</dbReference>
<accession>A0A356LFE1</accession>
<reference evidence="1 2" key="1">
    <citation type="journal article" date="2018" name="Nat. Biotechnol.">
        <title>A standardized bacterial taxonomy based on genome phylogeny substantially revises the tree of life.</title>
        <authorList>
            <person name="Parks D.H."/>
            <person name="Chuvochina M."/>
            <person name="Waite D.W."/>
            <person name="Rinke C."/>
            <person name="Skarshewski A."/>
            <person name="Chaumeil P.A."/>
            <person name="Hugenholtz P."/>
        </authorList>
    </citation>
    <scope>NUCLEOTIDE SEQUENCE [LARGE SCALE GENOMIC DNA]</scope>
    <source>
        <strain evidence="1">UBA10707</strain>
    </source>
</reference>
<dbReference type="AlphaFoldDB" id="A0A356LFE1"/>
<dbReference type="EMBL" id="DOEK01000027">
    <property type="protein sequence ID" value="HBP29644.1"/>
    <property type="molecule type" value="Genomic_DNA"/>
</dbReference>
<gene>
    <name evidence="1" type="ORF">DD666_09540</name>
</gene>
<evidence type="ECO:0000313" key="2">
    <source>
        <dbReference type="Proteomes" id="UP000264036"/>
    </source>
</evidence>
<sequence length="510" mass="57555">MEAVPAFDKDSSITSIFNGEGLPTIVAFQGFNTRIVDEHFASFGVTELERLNQGGLTYGFQSFLKTLSEYNVILVKDNYQIWYQFHLREYIQSIQQLLAEFKSKLVFTMGVSGGGFAAILFGHYLKATLSIAYSPRIVAFNSAMSKYRYALDAKFQLSNRHTCDLLLLQRLTGGFRNKVVMQYCRDCKADRTEISWLNKDDKNLEVVELDCKSHNPFTAIGKAVLFKDILDRIKYAEKETATSIPKLTTIAALKKAVRSGYNFKFTAHVSDKLVLNLKPSYGEFWDGRVDAKQLTVTPKKQNYFIYNPRFVCAKVAQFIQANDIKQLVIVGANDSAAAALLWAEFLRRELKDKVAIFVYSFSPQVELYPYNPNLASTGKYSAFYESLSTDPGMEKCTKNYGNVAKFLRASPLKGRVFYLENNTDEATEAKKIDAKNMRLTAIPHLSLTGSISAFVKKMDENGTLDTDPLLASGAREMRVPRLEHLIGAAFFELTNQADVESYCNLKDKFI</sequence>
<protein>
    <submittedName>
        <fullName evidence="1">Uncharacterized protein</fullName>
    </submittedName>
</protein>
<name>A0A356LFE1_9BURK</name>
<organism evidence="1 2">
    <name type="scientific">Advenella kashmirensis</name>
    <dbReference type="NCBI Taxonomy" id="310575"/>
    <lineage>
        <taxon>Bacteria</taxon>
        <taxon>Pseudomonadati</taxon>
        <taxon>Pseudomonadota</taxon>
        <taxon>Betaproteobacteria</taxon>
        <taxon>Burkholderiales</taxon>
        <taxon>Alcaligenaceae</taxon>
    </lineage>
</organism>
<evidence type="ECO:0000313" key="1">
    <source>
        <dbReference type="EMBL" id="HBP29644.1"/>
    </source>
</evidence>